<dbReference type="GO" id="GO:0030246">
    <property type="term" value="F:carbohydrate binding"/>
    <property type="evidence" value="ECO:0007669"/>
    <property type="project" value="UniProtKB-KW"/>
</dbReference>
<keyword evidence="3" id="KW-1133">Transmembrane helix</keyword>
<dbReference type="EMBL" id="MNCJ02000321">
    <property type="protein sequence ID" value="KAF5802263.1"/>
    <property type="molecule type" value="Genomic_DNA"/>
</dbReference>
<name>A0A251UIP1_HELAN</name>
<evidence type="ECO:0000256" key="4">
    <source>
        <dbReference type="SAM" id="SignalP"/>
    </source>
</evidence>
<evidence type="ECO:0000313" key="6">
    <source>
        <dbReference type="EMBL" id="KAF5802263.1"/>
    </source>
</evidence>
<evidence type="ECO:0000256" key="2">
    <source>
        <dbReference type="ARBA" id="ARBA00022734"/>
    </source>
</evidence>
<dbReference type="AlphaFoldDB" id="A0A251UIP1"/>
<dbReference type="EC" id="2.7.11.1" evidence="6"/>
<accession>A0A251UIP1</accession>
<evidence type="ECO:0000313" key="7">
    <source>
        <dbReference type="EMBL" id="OTG22913.1"/>
    </source>
</evidence>
<keyword evidence="2 7" id="KW-0430">Lectin</keyword>
<keyword evidence="3" id="KW-0472">Membrane</keyword>
<dbReference type="STRING" id="4232.A0A251UIP1"/>
<dbReference type="Gramene" id="mRNA:HanXRQr2_Chr06g0257521">
    <property type="protein sequence ID" value="CDS:HanXRQr2_Chr06g0257521.1"/>
    <property type="gene ID" value="HanXRQr2_Chr06g0257521"/>
</dbReference>
<reference evidence="6" key="3">
    <citation type="submission" date="2020-06" db="EMBL/GenBank/DDBJ databases">
        <title>Helianthus annuus Genome sequencing and assembly Release 2.</title>
        <authorList>
            <person name="Gouzy J."/>
            <person name="Langlade N."/>
            <person name="Munos S."/>
        </authorList>
    </citation>
    <scope>NUCLEOTIDE SEQUENCE</scope>
    <source>
        <tissue evidence="6">Leaves</tissue>
    </source>
</reference>
<dbReference type="InParanoid" id="A0A251UIP1"/>
<dbReference type="InterPro" id="IPR001220">
    <property type="entry name" value="Legume_lectin_dom"/>
</dbReference>
<dbReference type="FunCoup" id="A0A251UIP1">
    <property type="interactions" value="2765"/>
</dbReference>
<gene>
    <name evidence="7" type="ORF">HannXRQ_Chr06g0176611</name>
    <name evidence="6" type="ORF">HanXRQr2_Chr06g0257521</name>
</gene>
<keyword evidence="6" id="KW-0723">Serine/threonine-protein kinase</keyword>
<evidence type="ECO:0000256" key="1">
    <source>
        <dbReference type="ARBA" id="ARBA00007606"/>
    </source>
</evidence>
<evidence type="ECO:0000259" key="5">
    <source>
        <dbReference type="Pfam" id="PF00139"/>
    </source>
</evidence>
<sequence>MASNYHFTILYFFTLFFKSLTATSNSSFSFNNLGQISTFDSVLALYGDAKAAPDSLSLQLTASLNSSVGRVIYKNPIKFYEGKPEKLVSFATYFSFSINSGSGLAFVVFSDGVLNGGKFNKFLGVEFDALMDDIVTLKVTNMSDVNLGLDSGSRLQVWIDYESNSRRLEVRLSKLGENRPVNPVRFEHIDLPKIYPGNEGFVVGLSSYNRNSSQVCNVYSWSFKTRRAPDWMHSEPLDPLSLKEKGNEVKGHKKSDCVMRILSALILGIGLGALGTFVGMFVWTIFGKRQPISPEDYAVKPVVVVVHDKASSNEKQ</sequence>
<dbReference type="Proteomes" id="UP000215914">
    <property type="component" value="Chromosome 6"/>
</dbReference>
<dbReference type="Pfam" id="PF00139">
    <property type="entry name" value="Lectin_legB"/>
    <property type="match status" value="1"/>
</dbReference>
<keyword evidence="3" id="KW-0812">Transmembrane</keyword>
<feature type="domain" description="Legume lectin" evidence="5">
    <location>
        <begin position="26"/>
        <end position="236"/>
    </location>
</feature>
<dbReference type="SUPFAM" id="SSF49899">
    <property type="entry name" value="Concanavalin A-like lectins/glucanases"/>
    <property type="match status" value="1"/>
</dbReference>
<dbReference type="OMA" id="EIHETMA"/>
<dbReference type="GO" id="GO:0004674">
    <property type="term" value="F:protein serine/threonine kinase activity"/>
    <property type="evidence" value="ECO:0007669"/>
    <property type="project" value="UniProtKB-KW"/>
</dbReference>
<keyword evidence="4" id="KW-0732">Signal</keyword>
<dbReference type="EMBL" id="CM007895">
    <property type="protein sequence ID" value="OTG22913.1"/>
    <property type="molecule type" value="Genomic_DNA"/>
</dbReference>
<feature type="signal peptide" evidence="4">
    <location>
        <begin position="1"/>
        <end position="22"/>
    </location>
</feature>
<dbReference type="InterPro" id="IPR050258">
    <property type="entry name" value="Leguminous_Lectin"/>
</dbReference>
<evidence type="ECO:0000313" key="8">
    <source>
        <dbReference type="Proteomes" id="UP000215914"/>
    </source>
</evidence>
<dbReference type="OrthoDB" id="2019747at2759"/>
<comment type="similarity">
    <text evidence="1">Belongs to the leguminous lectin family.</text>
</comment>
<dbReference type="PANTHER" id="PTHR32401:SF16">
    <property type="entry name" value="CONCANAVALIN A-LIKE LECTIN FAMILY PROTEIN"/>
    <property type="match status" value="1"/>
</dbReference>
<dbReference type="CDD" id="cd06899">
    <property type="entry name" value="lectin_legume_LecRK_Arcelin_ConA"/>
    <property type="match status" value="1"/>
</dbReference>
<reference evidence="6 8" key="1">
    <citation type="journal article" date="2017" name="Nature">
        <title>The sunflower genome provides insights into oil metabolism, flowering and Asterid evolution.</title>
        <authorList>
            <person name="Badouin H."/>
            <person name="Gouzy J."/>
            <person name="Grassa C.J."/>
            <person name="Murat F."/>
            <person name="Staton S.E."/>
            <person name="Cottret L."/>
            <person name="Lelandais-Briere C."/>
            <person name="Owens G.L."/>
            <person name="Carrere S."/>
            <person name="Mayjonade B."/>
            <person name="Legrand L."/>
            <person name="Gill N."/>
            <person name="Kane N.C."/>
            <person name="Bowers J.E."/>
            <person name="Hubner S."/>
            <person name="Bellec A."/>
            <person name="Berard A."/>
            <person name="Berges H."/>
            <person name="Blanchet N."/>
            <person name="Boniface M.C."/>
            <person name="Brunel D."/>
            <person name="Catrice O."/>
            <person name="Chaidir N."/>
            <person name="Claudel C."/>
            <person name="Donnadieu C."/>
            <person name="Faraut T."/>
            <person name="Fievet G."/>
            <person name="Helmstetter N."/>
            <person name="King M."/>
            <person name="Knapp S.J."/>
            <person name="Lai Z."/>
            <person name="Le Paslier M.C."/>
            <person name="Lippi Y."/>
            <person name="Lorenzon L."/>
            <person name="Mandel J.R."/>
            <person name="Marage G."/>
            <person name="Marchand G."/>
            <person name="Marquand E."/>
            <person name="Bret-Mestries E."/>
            <person name="Morien E."/>
            <person name="Nambeesan S."/>
            <person name="Nguyen T."/>
            <person name="Pegot-Espagnet P."/>
            <person name="Pouilly N."/>
            <person name="Raftis F."/>
            <person name="Sallet E."/>
            <person name="Schiex T."/>
            <person name="Thomas J."/>
            <person name="Vandecasteele C."/>
            <person name="Vares D."/>
            <person name="Vear F."/>
            <person name="Vautrin S."/>
            <person name="Crespi M."/>
            <person name="Mangin B."/>
            <person name="Burke J.M."/>
            <person name="Salse J."/>
            <person name="Munos S."/>
            <person name="Vincourt P."/>
            <person name="Rieseberg L.H."/>
            <person name="Langlade N.B."/>
        </authorList>
    </citation>
    <scope>NUCLEOTIDE SEQUENCE [LARGE SCALE GENOMIC DNA]</scope>
    <source>
        <strain evidence="8">cv. SF193</strain>
        <tissue evidence="6">Leaves</tissue>
    </source>
</reference>
<feature type="chain" id="PRO_5013168641" evidence="4">
    <location>
        <begin position="23"/>
        <end position="316"/>
    </location>
</feature>
<evidence type="ECO:0000256" key="3">
    <source>
        <dbReference type="SAM" id="Phobius"/>
    </source>
</evidence>
<keyword evidence="8" id="KW-1185">Reference proteome</keyword>
<dbReference type="PANTHER" id="PTHR32401">
    <property type="entry name" value="CONCANAVALIN A-LIKE LECTIN FAMILY PROTEIN"/>
    <property type="match status" value="1"/>
</dbReference>
<feature type="transmembrane region" description="Helical" evidence="3">
    <location>
        <begin position="261"/>
        <end position="286"/>
    </location>
</feature>
<reference evidence="7" key="2">
    <citation type="submission" date="2017-02" db="EMBL/GenBank/DDBJ databases">
        <title>Sunflower complete genome.</title>
        <authorList>
            <person name="Langlade N."/>
            <person name="Munos S."/>
        </authorList>
    </citation>
    <scope>NUCLEOTIDE SEQUENCE [LARGE SCALE GENOMIC DNA]</scope>
    <source>
        <tissue evidence="7">Leaves</tissue>
    </source>
</reference>
<protein>
    <submittedName>
        <fullName evidence="6">Non-specific serine/threonine protein kinase</fullName>
        <ecNumber evidence="6">2.7.11.1</ecNumber>
    </submittedName>
    <submittedName>
        <fullName evidence="7">Putative concanavalin A-like lectin/glucanase domain-containing protein</fullName>
    </submittedName>
</protein>
<organism evidence="7 8">
    <name type="scientific">Helianthus annuus</name>
    <name type="common">Common sunflower</name>
    <dbReference type="NCBI Taxonomy" id="4232"/>
    <lineage>
        <taxon>Eukaryota</taxon>
        <taxon>Viridiplantae</taxon>
        <taxon>Streptophyta</taxon>
        <taxon>Embryophyta</taxon>
        <taxon>Tracheophyta</taxon>
        <taxon>Spermatophyta</taxon>
        <taxon>Magnoliopsida</taxon>
        <taxon>eudicotyledons</taxon>
        <taxon>Gunneridae</taxon>
        <taxon>Pentapetalae</taxon>
        <taxon>asterids</taxon>
        <taxon>campanulids</taxon>
        <taxon>Asterales</taxon>
        <taxon>Asteraceae</taxon>
        <taxon>Asteroideae</taxon>
        <taxon>Heliantheae alliance</taxon>
        <taxon>Heliantheae</taxon>
        <taxon>Helianthus</taxon>
    </lineage>
</organism>
<keyword evidence="6" id="KW-0418">Kinase</keyword>
<keyword evidence="6" id="KW-0808">Transferase</keyword>
<dbReference type="InterPro" id="IPR013320">
    <property type="entry name" value="ConA-like_dom_sf"/>
</dbReference>
<dbReference type="Gene3D" id="2.60.120.200">
    <property type="match status" value="1"/>
</dbReference>
<proteinExistence type="inferred from homology"/>